<keyword evidence="1" id="KW-0472">Membrane</keyword>
<gene>
    <name evidence="2" type="ORF">ACFSM0_02615</name>
</gene>
<evidence type="ECO:0000256" key="1">
    <source>
        <dbReference type="SAM" id="Phobius"/>
    </source>
</evidence>
<accession>A0ABW5A424</accession>
<keyword evidence="1" id="KW-0812">Transmembrane</keyword>
<reference evidence="3" key="1">
    <citation type="journal article" date="2019" name="Int. J. Syst. Evol. Microbiol.">
        <title>The Global Catalogue of Microorganisms (GCM) 10K type strain sequencing project: providing services to taxonomists for standard genome sequencing and annotation.</title>
        <authorList>
            <consortium name="The Broad Institute Genomics Platform"/>
            <consortium name="The Broad Institute Genome Sequencing Center for Infectious Disease"/>
            <person name="Wu L."/>
            <person name="Ma J."/>
        </authorList>
    </citation>
    <scope>NUCLEOTIDE SEQUENCE [LARGE SCALE GENOMIC DNA]</scope>
    <source>
        <strain evidence="3">CCUG 55131</strain>
    </source>
</reference>
<evidence type="ECO:0000313" key="2">
    <source>
        <dbReference type="EMBL" id="MFD2172977.1"/>
    </source>
</evidence>
<organism evidence="2 3">
    <name type="scientific">Rhodobacter lacus</name>
    <dbReference type="NCBI Taxonomy" id="1641972"/>
    <lineage>
        <taxon>Bacteria</taxon>
        <taxon>Pseudomonadati</taxon>
        <taxon>Pseudomonadota</taxon>
        <taxon>Alphaproteobacteria</taxon>
        <taxon>Rhodobacterales</taxon>
        <taxon>Rhodobacter group</taxon>
        <taxon>Rhodobacter</taxon>
    </lineage>
</organism>
<protein>
    <submittedName>
        <fullName evidence="2">Phosphate ABC transporter, permease protein PstA</fullName>
    </submittedName>
</protein>
<dbReference type="Proteomes" id="UP001597413">
    <property type="component" value="Unassembled WGS sequence"/>
</dbReference>
<dbReference type="PANTHER" id="PTHR43470">
    <property type="entry name" value="PHOSPHATE TRANSPORT SYSTEM PERMEASE PROTEIN PSTA-RELATED"/>
    <property type="match status" value="1"/>
</dbReference>
<keyword evidence="3" id="KW-1185">Reference proteome</keyword>
<name>A0ABW5A424_9RHOB</name>
<proteinExistence type="predicted"/>
<feature type="non-terminal residue" evidence="2">
    <location>
        <position position="1"/>
    </location>
</feature>
<feature type="transmembrane region" description="Helical" evidence="1">
    <location>
        <begin position="49"/>
        <end position="70"/>
    </location>
</feature>
<dbReference type="PANTHER" id="PTHR43470:SF5">
    <property type="entry name" value="PHOSPHATE TRANSPORT SYSTEM PERMEASE PROTEIN PSTA"/>
    <property type="match status" value="1"/>
</dbReference>
<evidence type="ECO:0000313" key="3">
    <source>
        <dbReference type="Proteomes" id="UP001597413"/>
    </source>
</evidence>
<sequence length="78" mass="8725">APLLLIGMVAFVKDYPAAPPEGFLDPAAALPVQVYNFTQRADPAFIERASGAIIVLLVFLLTMNILAVLLRRRFERRW</sequence>
<comment type="caution">
    <text evidence="2">The sequence shown here is derived from an EMBL/GenBank/DDBJ whole genome shotgun (WGS) entry which is preliminary data.</text>
</comment>
<keyword evidence="1" id="KW-1133">Transmembrane helix</keyword>
<dbReference type="EMBL" id="JBHUIX010000003">
    <property type="protein sequence ID" value="MFD2172977.1"/>
    <property type="molecule type" value="Genomic_DNA"/>
</dbReference>